<evidence type="ECO:0000313" key="2">
    <source>
        <dbReference type="Proteomes" id="UP001060170"/>
    </source>
</evidence>
<organism evidence="1 2">
    <name type="scientific">Puccinia striiformis f. sp. tritici</name>
    <dbReference type="NCBI Taxonomy" id="168172"/>
    <lineage>
        <taxon>Eukaryota</taxon>
        <taxon>Fungi</taxon>
        <taxon>Dikarya</taxon>
        <taxon>Basidiomycota</taxon>
        <taxon>Pucciniomycotina</taxon>
        <taxon>Pucciniomycetes</taxon>
        <taxon>Pucciniales</taxon>
        <taxon>Pucciniaceae</taxon>
        <taxon>Puccinia</taxon>
    </lineage>
</organism>
<comment type="caution">
    <text evidence="1">The sequence shown here is derived from an EMBL/GenBank/DDBJ whole genome shotgun (WGS) entry which is preliminary data.</text>
</comment>
<gene>
    <name evidence="1" type="ORF">MJO28_002836</name>
</gene>
<dbReference type="EMBL" id="CM045867">
    <property type="protein sequence ID" value="KAI7959045.1"/>
    <property type="molecule type" value="Genomic_DNA"/>
</dbReference>
<keyword evidence="2" id="KW-1185">Reference proteome</keyword>
<sequence>MGTPAPASDRESQAEASASIHPVCKSPRAARLPRVGRSFRPLRAGPSCPLRSRACAGQPIGDGPTTSEPLLPIFDFSTQSTMKNFINHIAPKVPFYTCPKPPLPPRLTASQSAPPQSQEPVLGGTVYSKPPFPPSHCAYYHLNMILYVFAKITPAGEVSLLDPWGDIEKPFEASLGTPEFDPEIKGNLGEIVIMKYRNTKLRCQLLVGGAGGDITTSFRRIIKSENAMREFAHDCKELCRNYGFDGIDVDYEHPENSAEGRGLLKLLRHTRATLLPIPCITNTFRCNTP</sequence>
<reference evidence="1 2" key="3">
    <citation type="journal article" date="2022" name="Microbiol. Spectr.">
        <title>Folding features and dynamics of 3D genome architecture in plant fungal pathogens.</title>
        <authorList>
            <person name="Xia C."/>
        </authorList>
    </citation>
    <scope>NUCLEOTIDE SEQUENCE [LARGE SCALE GENOMIC DNA]</scope>
    <source>
        <strain evidence="1 2">93-210</strain>
    </source>
</reference>
<reference evidence="2" key="1">
    <citation type="journal article" date="2018" name="BMC Genomics">
        <title>Genomic insights into host adaptation between the wheat stripe rust pathogen (Puccinia striiformis f. sp. tritici) and the barley stripe rust pathogen (Puccinia striiformis f. sp. hordei).</title>
        <authorList>
            <person name="Xia C."/>
            <person name="Wang M."/>
            <person name="Yin C."/>
            <person name="Cornejo O.E."/>
            <person name="Hulbert S.H."/>
            <person name="Chen X."/>
        </authorList>
    </citation>
    <scope>NUCLEOTIDE SEQUENCE [LARGE SCALE GENOMIC DNA]</scope>
    <source>
        <strain evidence="2">93-210</strain>
    </source>
</reference>
<protein>
    <submittedName>
        <fullName evidence="1">Uncharacterized protein</fullName>
    </submittedName>
</protein>
<accession>A0ACC0EUG9</accession>
<dbReference type="Proteomes" id="UP001060170">
    <property type="component" value="Chromosome 3"/>
</dbReference>
<reference evidence="2" key="2">
    <citation type="journal article" date="2018" name="Mol. Plant Microbe Interact.">
        <title>Genome sequence resources for the wheat stripe rust pathogen (Puccinia striiformis f. sp. tritici) and the barley stripe rust pathogen (Puccinia striiformis f. sp. hordei).</title>
        <authorList>
            <person name="Xia C."/>
            <person name="Wang M."/>
            <person name="Yin C."/>
            <person name="Cornejo O.E."/>
            <person name="Hulbert S.H."/>
            <person name="Chen X."/>
        </authorList>
    </citation>
    <scope>NUCLEOTIDE SEQUENCE [LARGE SCALE GENOMIC DNA]</scope>
    <source>
        <strain evidence="2">93-210</strain>
    </source>
</reference>
<evidence type="ECO:0000313" key="1">
    <source>
        <dbReference type="EMBL" id="KAI7959045.1"/>
    </source>
</evidence>
<proteinExistence type="predicted"/>
<name>A0ACC0EUG9_9BASI</name>